<feature type="transmembrane region" description="Helical" evidence="1">
    <location>
        <begin position="162"/>
        <end position="188"/>
    </location>
</feature>
<keyword evidence="2" id="KW-1185">Reference proteome</keyword>
<reference evidence="3" key="1">
    <citation type="submission" date="2024-02" db="UniProtKB">
        <authorList>
            <consortium name="WormBaseParasite"/>
        </authorList>
    </citation>
    <scope>IDENTIFICATION</scope>
</reference>
<sequence length="357" mass="39742">MGLLDFVILLLQVCGVGLNVLFLVTVIGRLTSRCFFIQHSVSVTISNILVVLYSVLLVSNPFYKMDQSDAAKQGSETTFLWGTGVFVHLFQHFGIVILAISRTVALTFKTHVQHQVWSNRVCLTALCIQLLFPVAFVAVFATDGPEITYGKTMVWNNRILYAGYRFVLFVIYVVTSGLALIGITAGLIKRKAMLRQKRLSNGLSIIPTNDRNVVIHTVRTSEELNSQPIQYMPNTIPTLKAEAGFSVIVGLLVLTNLIQFFFLQLDFPSGENYGEMAFVAMATYLYPVGIVALIASPIIKYKLRNDRGLICRLYRRLAGPTMRDVAVLPPPIPTKMEPNAGVSAIYQPRRNTIMNMS</sequence>
<protein>
    <submittedName>
        <fullName evidence="3">Uncharacterized protein</fullName>
    </submittedName>
</protein>
<dbReference type="AlphaFoldDB" id="A0AAF3J7H1"/>
<organism evidence="2 3">
    <name type="scientific">Mesorhabditis belari</name>
    <dbReference type="NCBI Taxonomy" id="2138241"/>
    <lineage>
        <taxon>Eukaryota</taxon>
        <taxon>Metazoa</taxon>
        <taxon>Ecdysozoa</taxon>
        <taxon>Nematoda</taxon>
        <taxon>Chromadorea</taxon>
        <taxon>Rhabditida</taxon>
        <taxon>Rhabditina</taxon>
        <taxon>Rhabditomorpha</taxon>
        <taxon>Rhabditoidea</taxon>
        <taxon>Rhabditidae</taxon>
        <taxon>Mesorhabditinae</taxon>
        <taxon>Mesorhabditis</taxon>
    </lineage>
</organism>
<feature type="transmembrane region" description="Helical" evidence="1">
    <location>
        <begin position="40"/>
        <end position="59"/>
    </location>
</feature>
<keyword evidence="1" id="KW-0812">Transmembrane</keyword>
<accession>A0AAF3J7H1</accession>
<evidence type="ECO:0000313" key="2">
    <source>
        <dbReference type="Proteomes" id="UP000887575"/>
    </source>
</evidence>
<feature type="transmembrane region" description="Helical" evidence="1">
    <location>
        <begin position="243"/>
        <end position="265"/>
    </location>
</feature>
<keyword evidence="1" id="KW-0472">Membrane</keyword>
<name>A0AAF3J7H1_9BILA</name>
<proteinExistence type="predicted"/>
<feature type="transmembrane region" description="Helical" evidence="1">
    <location>
        <begin position="79"/>
        <end position="100"/>
    </location>
</feature>
<feature type="transmembrane region" description="Helical" evidence="1">
    <location>
        <begin position="6"/>
        <end position="28"/>
    </location>
</feature>
<keyword evidence="1" id="KW-1133">Transmembrane helix</keyword>
<evidence type="ECO:0000256" key="1">
    <source>
        <dbReference type="SAM" id="Phobius"/>
    </source>
</evidence>
<feature type="transmembrane region" description="Helical" evidence="1">
    <location>
        <begin position="277"/>
        <end position="299"/>
    </location>
</feature>
<feature type="transmembrane region" description="Helical" evidence="1">
    <location>
        <begin position="121"/>
        <end position="142"/>
    </location>
</feature>
<dbReference type="WBParaSite" id="MBELARI_LOCUS21006">
    <property type="protein sequence ID" value="MBELARI_LOCUS21006"/>
    <property type="gene ID" value="MBELARI_LOCUS21006"/>
</dbReference>
<evidence type="ECO:0000313" key="3">
    <source>
        <dbReference type="WBParaSite" id="MBELARI_LOCUS21006"/>
    </source>
</evidence>
<dbReference type="Proteomes" id="UP000887575">
    <property type="component" value="Unassembled WGS sequence"/>
</dbReference>